<accession>A0ABV2J4R6</accession>
<comment type="cofactor">
    <cofactor evidence="1">
        <name>Zn(2+)</name>
        <dbReference type="ChEBI" id="CHEBI:29105"/>
    </cofactor>
</comment>
<evidence type="ECO:0000259" key="9">
    <source>
        <dbReference type="Pfam" id="PF01551"/>
    </source>
</evidence>
<keyword evidence="6" id="KW-0482">Metalloprotease</keyword>
<feature type="domain" description="M23ase beta-sheet core" evidence="9">
    <location>
        <begin position="355"/>
        <end position="454"/>
    </location>
</feature>
<dbReference type="PANTHER" id="PTHR21666">
    <property type="entry name" value="PEPTIDASE-RELATED"/>
    <property type="match status" value="1"/>
</dbReference>
<evidence type="ECO:0000313" key="10">
    <source>
        <dbReference type="EMBL" id="MET3615311.1"/>
    </source>
</evidence>
<reference evidence="10 11" key="1">
    <citation type="submission" date="2024-06" db="EMBL/GenBank/DDBJ databases">
        <title>Genomic Encyclopedia of Type Strains, Phase IV (KMG-IV): sequencing the most valuable type-strain genomes for metagenomic binning, comparative biology and taxonomic classification.</title>
        <authorList>
            <person name="Goeker M."/>
        </authorList>
    </citation>
    <scope>NUCLEOTIDE SEQUENCE [LARGE SCALE GENOMIC DNA]</scope>
    <source>
        <strain evidence="10 11">DSM 29780</strain>
    </source>
</reference>
<feature type="compositionally biased region" description="Low complexity" evidence="8">
    <location>
        <begin position="54"/>
        <end position="67"/>
    </location>
</feature>
<feature type="region of interest" description="Disordered" evidence="8">
    <location>
        <begin position="42"/>
        <end position="67"/>
    </location>
</feature>
<dbReference type="Gene3D" id="6.10.250.3150">
    <property type="match status" value="1"/>
</dbReference>
<keyword evidence="3" id="KW-0479">Metal-binding</keyword>
<comment type="caution">
    <text evidence="10">The sequence shown here is derived from an EMBL/GenBank/DDBJ whole genome shotgun (WGS) entry which is preliminary data.</text>
</comment>
<keyword evidence="7" id="KW-0175">Coiled coil</keyword>
<evidence type="ECO:0000313" key="11">
    <source>
        <dbReference type="Proteomes" id="UP001549047"/>
    </source>
</evidence>
<evidence type="ECO:0000256" key="4">
    <source>
        <dbReference type="ARBA" id="ARBA00022801"/>
    </source>
</evidence>
<evidence type="ECO:0000256" key="6">
    <source>
        <dbReference type="ARBA" id="ARBA00023049"/>
    </source>
</evidence>
<sequence>MTTEQATRGAATAHRAAYVLVLPALALGLVLAPVDIHRSGAQDAATAPKQDRTAAGAAPNAGTADPTADLAARREATRQELETLSKTITLSDERVETLKKGIADLKQNTASIRDALVISATRRKELEMKIAEGEKSLARLRSDETNAKASLHERRGLLAEVLAALQRMGRNPPPALLVTPEDALSSVRSAILLGAVVPGIRHETDKLIADLSKLAETQKKIGDERASLATLMTSNLEEQRRMNLLIAENEKNAAQTEQQLADERAKSEQLAKKAATLQDLIGSLEDQIGSVRDAAAAAKAQANSGTAPGQMPPDKNRIAPAYAFAKLTGKLVLPATGEVVRNFGDPDGTGHVALGLTLATAPAAVVTAPSDGWVVYAGPFRSYGQMVILNPGDGYHVVMSGMGAVSVRPGQFVVAGEPLAVMGEKRVASAAALALVTDRPSIYIEFRQNGKPVDSRPWWTAPQIGKARNDT</sequence>
<keyword evidence="2" id="KW-0645">Protease</keyword>
<dbReference type="InterPro" id="IPR011055">
    <property type="entry name" value="Dup_hybrid_motif"/>
</dbReference>
<evidence type="ECO:0000256" key="8">
    <source>
        <dbReference type="SAM" id="MobiDB-lite"/>
    </source>
</evidence>
<name>A0ABV2J4R6_9HYPH</name>
<dbReference type="CDD" id="cd12797">
    <property type="entry name" value="M23_peptidase"/>
    <property type="match status" value="1"/>
</dbReference>
<keyword evidence="5" id="KW-0862">Zinc</keyword>
<dbReference type="RefSeq" id="WP_354557792.1">
    <property type="nucleotide sequence ID" value="NZ_JBEPMB010000007.1"/>
</dbReference>
<feature type="coiled-coil region" evidence="7">
    <location>
        <begin position="246"/>
        <end position="287"/>
    </location>
</feature>
<dbReference type="EMBL" id="JBEPMB010000007">
    <property type="protein sequence ID" value="MET3615311.1"/>
    <property type="molecule type" value="Genomic_DNA"/>
</dbReference>
<organism evidence="10 11">
    <name type="scientific">Rhizobium aquaticum</name>
    <dbReference type="NCBI Taxonomy" id="1549636"/>
    <lineage>
        <taxon>Bacteria</taxon>
        <taxon>Pseudomonadati</taxon>
        <taxon>Pseudomonadota</taxon>
        <taxon>Alphaproteobacteria</taxon>
        <taxon>Hyphomicrobiales</taxon>
        <taxon>Rhizobiaceae</taxon>
        <taxon>Rhizobium/Agrobacterium group</taxon>
        <taxon>Rhizobium</taxon>
    </lineage>
</organism>
<evidence type="ECO:0000256" key="5">
    <source>
        <dbReference type="ARBA" id="ARBA00022833"/>
    </source>
</evidence>
<evidence type="ECO:0000256" key="1">
    <source>
        <dbReference type="ARBA" id="ARBA00001947"/>
    </source>
</evidence>
<dbReference type="PANTHER" id="PTHR21666:SF288">
    <property type="entry name" value="CELL DIVISION PROTEIN YTFB"/>
    <property type="match status" value="1"/>
</dbReference>
<evidence type="ECO:0000256" key="7">
    <source>
        <dbReference type="SAM" id="Coils"/>
    </source>
</evidence>
<protein>
    <submittedName>
        <fullName evidence="10">Septal ring factor EnvC (AmiA/AmiB activator)</fullName>
    </submittedName>
</protein>
<dbReference type="Pfam" id="PF01551">
    <property type="entry name" value="Peptidase_M23"/>
    <property type="match status" value="1"/>
</dbReference>
<dbReference type="Proteomes" id="UP001549047">
    <property type="component" value="Unassembled WGS sequence"/>
</dbReference>
<dbReference type="SUPFAM" id="SSF51261">
    <property type="entry name" value="Duplicated hybrid motif"/>
    <property type="match status" value="1"/>
</dbReference>
<proteinExistence type="predicted"/>
<dbReference type="InterPro" id="IPR050570">
    <property type="entry name" value="Cell_wall_metabolism_enzyme"/>
</dbReference>
<gene>
    <name evidence="10" type="ORF">ABID16_003655</name>
</gene>
<dbReference type="Gene3D" id="2.70.70.10">
    <property type="entry name" value="Glucose Permease (Domain IIA)"/>
    <property type="match status" value="1"/>
</dbReference>
<keyword evidence="11" id="KW-1185">Reference proteome</keyword>
<evidence type="ECO:0000256" key="3">
    <source>
        <dbReference type="ARBA" id="ARBA00022723"/>
    </source>
</evidence>
<dbReference type="InterPro" id="IPR016047">
    <property type="entry name" value="M23ase_b-sheet_dom"/>
</dbReference>
<keyword evidence="4" id="KW-0378">Hydrolase</keyword>
<evidence type="ECO:0000256" key="2">
    <source>
        <dbReference type="ARBA" id="ARBA00022670"/>
    </source>
</evidence>